<dbReference type="PROSITE" id="PS51384">
    <property type="entry name" value="FAD_FR"/>
    <property type="match status" value="1"/>
</dbReference>
<keyword evidence="1" id="KW-0560">Oxidoreductase</keyword>
<dbReference type="InterPro" id="IPR017927">
    <property type="entry name" value="FAD-bd_FR_type"/>
</dbReference>
<dbReference type="Proteomes" id="UP000774958">
    <property type="component" value="Unassembled WGS sequence"/>
</dbReference>
<dbReference type="InterPro" id="IPR039261">
    <property type="entry name" value="FNR_nucleotide-bd"/>
</dbReference>
<dbReference type="PANTHER" id="PTHR47354">
    <property type="entry name" value="NADH OXIDOREDUCTASE HCR"/>
    <property type="match status" value="1"/>
</dbReference>
<evidence type="ECO:0000256" key="1">
    <source>
        <dbReference type="ARBA" id="ARBA00023002"/>
    </source>
</evidence>
<proteinExistence type="inferred from homology"/>
<keyword evidence="6" id="KW-1185">Reference proteome</keyword>
<accession>A0ABS7VDE9</accession>
<evidence type="ECO:0000256" key="2">
    <source>
        <dbReference type="ARBA" id="ARBA00023223"/>
    </source>
</evidence>
<dbReference type="PANTHER" id="PTHR47354:SF7">
    <property type="entry name" value="NAD(P)H-FLAVIN REDUCTASE"/>
    <property type="match status" value="1"/>
</dbReference>
<dbReference type="Gene3D" id="3.40.50.80">
    <property type="entry name" value="Nucleotide-binding domain of ferredoxin-NADP reductase (FNR) module"/>
    <property type="match status" value="1"/>
</dbReference>
<evidence type="ECO:0000313" key="5">
    <source>
        <dbReference type="EMBL" id="MBZ6066973.1"/>
    </source>
</evidence>
<reference evidence="5 6" key="1">
    <citation type="submission" date="2021-09" db="EMBL/GenBank/DDBJ databases">
        <title>Aeromonas schubertii isolated from Asian sea bass.</title>
        <authorList>
            <person name="Pinpimai K."/>
        </authorList>
    </citation>
    <scope>NUCLEOTIDE SEQUENCE [LARGE SCALE GENOMIC DNA]</scope>
    <source>
        <strain evidence="5 6">CHULA2021a</strain>
    </source>
</reference>
<evidence type="ECO:0000259" key="4">
    <source>
        <dbReference type="PROSITE" id="PS51384"/>
    </source>
</evidence>
<dbReference type="RefSeq" id="WP_060584335.1">
    <property type="nucleotide sequence ID" value="NZ_CP013067.1"/>
</dbReference>
<dbReference type="EMBL" id="JAIRBT010000015">
    <property type="protein sequence ID" value="MBZ6066973.1"/>
    <property type="molecule type" value="Genomic_DNA"/>
</dbReference>
<dbReference type="InterPro" id="IPR017938">
    <property type="entry name" value="Riboflavin_synthase-like_b-brl"/>
</dbReference>
<evidence type="ECO:0000313" key="6">
    <source>
        <dbReference type="Proteomes" id="UP000774958"/>
    </source>
</evidence>
<dbReference type="InterPro" id="IPR050415">
    <property type="entry name" value="MRET"/>
</dbReference>
<comment type="similarity">
    <text evidence="3">Belongs to the Fre/LuxG FAD/NAD(P) flavoprotein oxidoreductase family.</text>
</comment>
<organism evidence="5 6">
    <name type="scientific">Aeromonas schubertii</name>
    <dbReference type="NCBI Taxonomy" id="652"/>
    <lineage>
        <taxon>Bacteria</taxon>
        <taxon>Pseudomonadati</taxon>
        <taxon>Pseudomonadota</taxon>
        <taxon>Gammaproteobacteria</taxon>
        <taxon>Aeromonadales</taxon>
        <taxon>Aeromonadaceae</taxon>
        <taxon>Aeromonas</taxon>
    </lineage>
</organism>
<evidence type="ECO:0000256" key="3">
    <source>
        <dbReference type="ARBA" id="ARBA00038177"/>
    </source>
</evidence>
<dbReference type="SUPFAM" id="SSF52343">
    <property type="entry name" value="Ferredoxin reductase-like, C-terminal NADP-linked domain"/>
    <property type="match status" value="1"/>
</dbReference>
<sequence>MTPLSVIAIREIGMATVEVIFSPERALDYRAGQYLILRSPVTDTRFYFSIASAPLPGGQIVIQIGGVEAGAPAYGLVAELRLAHYAHCEGIGGDASLRESDRPLVMIAGGSGYTYARALLMEELRSGRNRSLTLIWGASRSSALYEYEWLHHLAQGVERLTVIPVVLEGEPPPGGHRGNLLEVTYGLGLDFPRSDLYVCGRPEMVRKCRAQMVARWQLDPGHFYSDVQ</sequence>
<dbReference type="PRINTS" id="PR00410">
    <property type="entry name" value="PHEHYDRXLASE"/>
</dbReference>
<comment type="caution">
    <text evidence="5">The sequence shown here is derived from an EMBL/GenBank/DDBJ whole genome shotgun (WGS) entry which is preliminary data.</text>
</comment>
<dbReference type="Pfam" id="PF00175">
    <property type="entry name" value="NAD_binding_1"/>
    <property type="match status" value="1"/>
</dbReference>
<dbReference type="SUPFAM" id="SSF63380">
    <property type="entry name" value="Riboflavin synthase domain-like"/>
    <property type="match status" value="1"/>
</dbReference>
<dbReference type="Gene3D" id="2.40.30.10">
    <property type="entry name" value="Translation factors"/>
    <property type="match status" value="1"/>
</dbReference>
<name>A0ABS7VDE9_9GAMM</name>
<keyword evidence="2" id="KW-0455">Luminescence</keyword>
<gene>
    <name evidence="5" type="ORF">LA374_12275</name>
</gene>
<dbReference type="InterPro" id="IPR001433">
    <property type="entry name" value="OxRdtase_FAD/NAD-bd"/>
</dbReference>
<feature type="domain" description="FAD-binding FR-type" evidence="4">
    <location>
        <begin position="1"/>
        <end position="98"/>
    </location>
</feature>
<protein>
    <recommendedName>
        <fullName evidence="4">FAD-binding FR-type domain-containing protein</fullName>
    </recommendedName>
</protein>